<dbReference type="GO" id="GO:0046872">
    <property type="term" value="F:metal ion binding"/>
    <property type="evidence" value="ECO:0007669"/>
    <property type="project" value="UniProtKB-KW"/>
</dbReference>
<dbReference type="Gene3D" id="3.30.470.20">
    <property type="entry name" value="ATP-grasp fold, B domain"/>
    <property type="match status" value="1"/>
</dbReference>
<comment type="pathway">
    <text evidence="2 13">Lipid metabolism; malonyl-CoA biosynthesis; malonyl-CoA from acetyl-CoA: step 1/1.</text>
</comment>
<evidence type="ECO:0000256" key="9">
    <source>
        <dbReference type="ARBA" id="ARBA00022842"/>
    </source>
</evidence>
<dbReference type="SUPFAM" id="SSF52440">
    <property type="entry name" value="PreATP-grasp domain"/>
    <property type="match status" value="1"/>
</dbReference>
<dbReference type="InterPro" id="IPR016185">
    <property type="entry name" value="PreATP-grasp_dom_sf"/>
</dbReference>
<evidence type="ECO:0000259" key="14">
    <source>
        <dbReference type="PROSITE" id="PS50975"/>
    </source>
</evidence>
<dbReference type="Proteomes" id="UP000277811">
    <property type="component" value="Unassembled WGS sequence"/>
</dbReference>
<dbReference type="GO" id="GO:0004075">
    <property type="term" value="F:biotin carboxylase activity"/>
    <property type="evidence" value="ECO:0007669"/>
    <property type="project" value="UniProtKB-EC"/>
</dbReference>
<dbReference type="GO" id="GO:0005524">
    <property type="term" value="F:ATP binding"/>
    <property type="evidence" value="ECO:0007669"/>
    <property type="project" value="UniProtKB-UniRule"/>
</dbReference>
<keyword evidence="13" id="KW-0275">Fatty acid biosynthesis</keyword>
<dbReference type="GO" id="GO:0006633">
    <property type="term" value="P:fatty acid biosynthetic process"/>
    <property type="evidence" value="ECO:0007669"/>
    <property type="project" value="UniProtKB-KW"/>
</dbReference>
<keyword evidence="8 12" id="KW-0067">ATP-binding</keyword>
<protein>
    <recommendedName>
        <fullName evidence="4 13">Biotin carboxylase</fullName>
        <ecNumber evidence="4 13">6.3.4.14</ecNumber>
    </recommendedName>
    <alternativeName>
        <fullName evidence="13">Acetyl-coenzyme A carboxylase biotin carboxylase subunit A</fullName>
    </alternativeName>
</protein>
<reference evidence="16 17" key="1">
    <citation type="submission" date="2018-06" db="EMBL/GenBank/DDBJ databases">
        <authorList>
            <person name="Strepis N."/>
        </authorList>
    </citation>
    <scope>NUCLEOTIDE SEQUENCE [LARGE SCALE GENOMIC DNA]</scope>
    <source>
        <strain evidence="16">LUCI</strain>
    </source>
</reference>
<feature type="domain" description="ATP-grasp" evidence="14">
    <location>
        <begin position="120"/>
        <end position="310"/>
    </location>
</feature>
<dbReference type="Pfam" id="PF02785">
    <property type="entry name" value="Biotin_carb_C"/>
    <property type="match status" value="1"/>
</dbReference>
<dbReference type="OrthoDB" id="9807469at2"/>
<keyword evidence="13" id="KW-0444">Lipid biosynthesis</keyword>
<keyword evidence="7 12" id="KW-0547">Nucleotide-binding</keyword>
<keyword evidence="9" id="KW-0460">Magnesium</keyword>
<comment type="subunit">
    <text evidence="3 13">Acetyl-CoA carboxylase is a heterohexamer of biotin carboxyl carrier protein, biotin carboxylase and the two subunits of carboxyl transferase in a 2:2 complex.</text>
</comment>
<evidence type="ECO:0000256" key="5">
    <source>
        <dbReference type="ARBA" id="ARBA00022598"/>
    </source>
</evidence>
<comment type="catalytic activity">
    <reaction evidence="11 13">
        <text>N(6)-biotinyl-L-lysyl-[protein] + hydrogencarbonate + ATP = N(6)-carboxybiotinyl-L-lysyl-[protein] + ADP + phosphate + H(+)</text>
        <dbReference type="Rhea" id="RHEA:13501"/>
        <dbReference type="Rhea" id="RHEA-COMP:10505"/>
        <dbReference type="Rhea" id="RHEA-COMP:10506"/>
        <dbReference type="ChEBI" id="CHEBI:15378"/>
        <dbReference type="ChEBI" id="CHEBI:17544"/>
        <dbReference type="ChEBI" id="CHEBI:30616"/>
        <dbReference type="ChEBI" id="CHEBI:43474"/>
        <dbReference type="ChEBI" id="CHEBI:83144"/>
        <dbReference type="ChEBI" id="CHEBI:83145"/>
        <dbReference type="ChEBI" id="CHEBI:456216"/>
        <dbReference type="EC" id="6.3.4.14"/>
    </reaction>
</comment>
<evidence type="ECO:0000256" key="11">
    <source>
        <dbReference type="ARBA" id="ARBA00048600"/>
    </source>
</evidence>
<evidence type="ECO:0000256" key="1">
    <source>
        <dbReference type="ARBA" id="ARBA00003761"/>
    </source>
</evidence>
<dbReference type="NCBIfam" id="NF006367">
    <property type="entry name" value="PRK08591.1"/>
    <property type="match status" value="1"/>
</dbReference>
<dbReference type="PROSITE" id="PS50975">
    <property type="entry name" value="ATP_GRASP"/>
    <property type="match status" value="1"/>
</dbReference>
<dbReference type="SUPFAM" id="SSF56059">
    <property type="entry name" value="Glutathione synthetase ATP-binding domain-like"/>
    <property type="match status" value="1"/>
</dbReference>
<evidence type="ECO:0000256" key="13">
    <source>
        <dbReference type="RuleBase" id="RU365063"/>
    </source>
</evidence>
<dbReference type="SUPFAM" id="SSF51246">
    <property type="entry name" value="Rudiment single hybrid motif"/>
    <property type="match status" value="1"/>
</dbReference>
<accession>A0A498R5L2</accession>
<organism evidence="16 17">
    <name type="scientific">Lucifera butyrica</name>
    <dbReference type="NCBI Taxonomy" id="1351585"/>
    <lineage>
        <taxon>Bacteria</taxon>
        <taxon>Bacillati</taxon>
        <taxon>Bacillota</taxon>
        <taxon>Negativicutes</taxon>
        <taxon>Veillonellales</taxon>
        <taxon>Veillonellaceae</taxon>
        <taxon>Lucifera</taxon>
    </lineage>
</organism>
<dbReference type="InterPro" id="IPR011054">
    <property type="entry name" value="Rudment_hybrid_motif"/>
</dbReference>
<evidence type="ECO:0000256" key="3">
    <source>
        <dbReference type="ARBA" id="ARBA00011750"/>
    </source>
</evidence>
<evidence type="ECO:0000259" key="15">
    <source>
        <dbReference type="PROSITE" id="PS50979"/>
    </source>
</evidence>
<dbReference type="Pfam" id="PF02786">
    <property type="entry name" value="CPSase_L_D2"/>
    <property type="match status" value="1"/>
</dbReference>
<dbReference type="NCBIfam" id="TIGR00514">
    <property type="entry name" value="accC"/>
    <property type="match status" value="1"/>
</dbReference>
<dbReference type="PROSITE" id="PS50979">
    <property type="entry name" value="BC"/>
    <property type="match status" value="1"/>
</dbReference>
<dbReference type="InterPro" id="IPR005482">
    <property type="entry name" value="Biotin_COase_C"/>
</dbReference>
<keyword evidence="13" id="KW-0443">Lipid metabolism</keyword>
<dbReference type="AlphaFoldDB" id="A0A498R5L2"/>
<evidence type="ECO:0000256" key="2">
    <source>
        <dbReference type="ARBA" id="ARBA00004956"/>
    </source>
</evidence>
<dbReference type="InterPro" id="IPR011764">
    <property type="entry name" value="Biotin_carboxylation_dom"/>
</dbReference>
<keyword evidence="13" id="KW-0276">Fatty acid metabolism</keyword>
<dbReference type="PANTHER" id="PTHR48095">
    <property type="entry name" value="PYRUVATE CARBOXYLASE SUBUNIT A"/>
    <property type="match status" value="1"/>
</dbReference>
<dbReference type="GO" id="GO:2001295">
    <property type="term" value="P:malonyl-CoA biosynthetic process"/>
    <property type="evidence" value="ECO:0007669"/>
    <property type="project" value="UniProtKB-UniPathway"/>
</dbReference>
<dbReference type="SMART" id="SM00878">
    <property type="entry name" value="Biotin_carb_C"/>
    <property type="match status" value="1"/>
</dbReference>
<evidence type="ECO:0000256" key="8">
    <source>
        <dbReference type="ARBA" id="ARBA00022840"/>
    </source>
</evidence>
<evidence type="ECO:0000256" key="10">
    <source>
        <dbReference type="ARBA" id="ARBA00023267"/>
    </source>
</evidence>
<dbReference type="InterPro" id="IPR011761">
    <property type="entry name" value="ATP-grasp"/>
</dbReference>
<evidence type="ECO:0000313" key="16">
    <source>
        <dbReference type="EMBL" id="VBB05483.1"/>
    </source>
</evidence>
<dbReference type="Pfam" id="PF00289">
    <property type="entry name" value="Biotin_carb_N"/>
    <property type="match status" value="1"/>
</dbReference>
<dbReference type="PANTHER" id="PTHR48095:SF2">
    <property type="entry name" value="BIOTIN CARBOXYLASE, CHLOROPLASTIC"/>
    <property type="match status" value="1"/>
</dbReference>
<dbReference type="EMBL" id="UPPP01000056">
    <property type="protein sequence ID" value="VBB05483.1"/>
    <property type="molecule type" value="Genomic_DNA"/>
</dbReference>
<dbReference type="RefSeq" id="WP_122626474.1">
    <property type="nucleotide sequence ID" value="NZ_UPPP01000056.1"/>
</dbReference>
<keyword evidence="10 13" id="KW-0092">Biotin</keyword>
<evidence type="ECO:0000313" key="17">
    <source>
        <dbReference type="Proteomes" id="UP000277811"/>
    </source>
</evidence>
<dbReference type="FunFam" id="3.40.50.20:FF:000010">
    <property type="entry name" value="Propionyl-CoA carboxylase subunit alpha"/>
    <property type="match status" value="1"/>
</dbReference>
<sequence length="463" mass="50206">MFKRLLIANRGEIAVRIIRACQELGIETVAVYSHADADALHVKLADHACHIGPEDALHSYLNNAAIITAALESKADAVHPGYGFLSENAVFAEMVEQAGLTFVGPRPETIKLVGNKDSAREAMKHAGLLMAAGSDPVSSEKEACLLAEKIGYPVMVKPVAGGGGKGMTVAADNSELINAVKHFPAAGGSFYLEKYIADARHIEVQIVADSFGHVIHLGERECSLQRRNQKLLEEAPSAALTPAMRQQVGELAIRAAKSIHYSNVGTVEFLLDQSGNFYFMEINPRIQVEHGITELITGIDLVKTQIQAAAGEPLAIQQQDVVIRGHAIECRINAEDPVRNFLPSPGQINFYHQPGGPNVRVDSGVCAGSIVQPYYDSLIAKVIVYGHTRGEAIKTMRRALKEFHIGGINTTVGFHHQLLNDPNFCNGDIDTQFVTKFLSSQERKLALDSNVWTMMNGNVAFGL</sequence>
<evidence type="ECO:0000256" key="4">
    <source>
        <dbReference type="ARBA" id="ARBA00013263"/>
    </source>
</evidence>
<dbReference type="UniPathway" id="UPA00655">
    <property type="reaction ID" value="UER00711"/>
</dbReference>
<dbReference type="InterPro" id="IPR005479">
    <property type="entry name" value="CPAse_ATP-bd"/>
</dbReference>
<feature type="domain" description="Biotin carboxylation" evidence="15">
    <location>
        <begin position="1"/>
        <end position="439"/>
    </location>
</feature>
<keyword evidence="17" id="KW-1185">Reference proteome</keyword>
<dbReference type="InterPro" id="IPR051602">
    <property type="entry name" value="ACC_Biotin_Carboxylase"/>
</dbReference>
<gene>
    <name evidence="16" type="ORF">LUCI_0693</name>
</gene>
<dbReference type="EC" id="6.3.4.14" evidence="4 13"/>
<evidence type="ECO:0000256" key="12">
    <source>
        <dbReference type="PROSITE-ProRule" id="PRU00409"/>
    </source>
</evidence>
<name>A0A498R5L2_9FIRM</name>
<dbReference type="PROSITE" id="PS00867">
    <property type="entry name" value="CPSASE_2"/>
    <property type="match status" value="1"/>
</dbReference>
<keyword evidence="5 13" id="KW-0436">Ligase</keyword>
<evidence type="ECO:0000256" key="6">
    <source>
        <dbReference type="ARBA" id="ARBA00022723"/>
    </source>
</evidence>
<comment type="function">
    <text evidence="1 13">This protein is a component of the acetyl coenzyme A carboxylase complex; first, biotin carboxylase catalyzes the carboxylation of the carrier protein and then the transcarboxylase transfers the carboxyl group to form malonyl-CoA.</text>
</comment>
<keyword evidence="6" id="KW-0479">Metal-binding</keyword>
<evidence type="ECO:0000256" key="7">
    <source>
        <dbReference type="ARBA" id="ARBA00022741"/>
    </source>
</evidence>
<dbReference type="InterPro" id="IPR004549">
    <property type="entry name" value="Acetyl_CoA_COase_biotin_COase"/>
</dbReference>
<proteinExistence type="predicted"/>
<dbReference type="InterPro" id="IPR005481">
    <property type="entry name" value="BC-like_N"/>
</dbReference>